<gene>
    <name evidence="1" type="ORF">FNY66_13120</name>
</gene>
<proteinExistence type="predicted"/>
<accession>A0A5M9I028</accession>
<dbReference type="Proteomes" id="UP000322025">
    <property type="component" value="Unassembled WGS sequence"/>
</dbReference>
<name>A0A5M9I028_9FIRM</name>
<dbReference type="RefSeq" id="WP_150311439.1">
    <property type="nucleotide sequence ID" value="NZ_VMSO01000023.1"/>
</dbReference>
<protein>
    <submittedName>
        <fullName evidence="1">Uncharacterized protein</fullName>
    </submittedName>
</protein>
<dbReference type="EMBL" id="VMSO01000023">
    <property type="protein sequence ID" value="KAA8500515.1"/>
    <property type="molecule type" value="Genomic_DNA"/>
</dbReference>
<organism evidence="1 2">
    <name type="scientific">Mediterraneibacter catenae</name>
    <dbReference type="NCBI Taxonomy" id="2594882"/>
    <lineage>
        <taxon>Bacteria</taxon>
        <taxon>Bacillati</taxon>
        <taxon>Bacillota</taxon>
        <taxon>Clostridia</taxon>
        <taxon>Lachnospirales</taxon>
        <taxon>Lachnospiraceae</taxon>
        <taxon>Mediterraneibacter</taxon>
    </lineage>
</organism>
<reference evidence="1 2" key="1">
    <citation type="submission" date="2019-07" db="EMBL/GenBank/DDBJ databases">
        <authorList>
            <person name="Wongkuna S."/>
            <person name="Scaria J."/>
        </authorList>
    </citation>
    <scope>NUCLEOTIDE SEQUENCE [LARGE SCALE GENOMIC DNA]</scope>
    <source>
        <strain evidence="1 2">SW178</strain>
    </source>
</reference>
<dbReference type="OrthoDB" id="2067751at2"/>
<evidence type="ECO:0000313" key="1">
    <source>
        <dbReference type="EMBL" id="KAA8500515.1"/>
    </source>
</evidence>
<keyword evidence="2" id="KW-1185">Reference proteome</keyword>
<sequence length="149" mass="17333">MSGCKIPEGKNEENCYRIWITGECDFLIVSPDMIAVLIAKMRRSDTREMTVPSEEVLPPEYAEYLTRVMEANEDGKNIYDMAVEQFRYLEVEQSSCFEKVNVTGEKKTQFDLEAGEKFYMLVRNAESRFRYVFCDEDGAEVSVLLEYIK</sequence>
<dbReference type="AlphaFoldDB" id="A0A5M9I028"/>
<evidence type="ECO:0000313" key="2">
    <source>
        <dbReference type="Proteomes" id="UP000322025"/>
    </source>
</evidence>
<comment type="caution">
    <text evidence="1">The sequence shown here is derived from an EMBL/GenBank/DDBJ whole genome shotgun (WGS) entry which is preliminary data.</text>
</comment>